<dbReference type="InterPro" id="IPR029058">
    <property type="entry name" value="AB_hydrolase_fold"/>
</dbReference>
<organism evidence="1 2">
    <name type="scientific">Marivita lacus</name>
    <dbReference type="NCBI Taxonomy" id="1323742"/>
    <lineage>
        <taxon>Bacteria</taxon>
        <taxon>Pseudomonadati</taxon>
        <taxon>Pseudomonadota</taxon>
        <taxon>Alphaproteobacteria</taxon>
        <taxon>Rhodobacterales</taxon>
        <taxon>Roseobacteraceae</taxon>
        <taxon>Marivita</taxon>
    </lineage>
</organism>
<sequence>MSEKPIPLLLENGPLRIRYLEGESRDLVVSLSGVGTQRNVEPPPEFPGIASSGGQNHVLFVSDKSRSWLNGDGMADQILRCIKATAEHVGAERVIALGNSMGGTMALHLSRFFDFERVIAFTPQYSVLADEVPEEDRWFYFRKQIKRYPFPRVEALRPDATKYYIFHGDEHRELAHALRFPKAPGISHYIMPETDHRVAASLHERGVLAPLVKNLIAGQSRRFRRNVADLNGIPVLHFNAPPVGPAQQKFAAIH</sequence>
<keyword evidence="2" id="KW-1185">Reference proteome</keyword>
<proteinExistence type="predicted"/>
<dbReference type="Proteomes" id="UP000645462">
    <property type="component" value="Unassembled WGS sequence"/>
</dbReference>
<dbReference type="EMBL" id="BMFC01000001">
    <property type="protein sequence ID" value="GGB94314.1"/>
    <property type="molecule type" value="Genomic_DNA"/>
</dbReference>
<name>A0ABQ1KEL5_9RHOB</name>
<gene>
    <name evidence="1" type="ORF">GCM10011363_08700</name>
</gene>
<dbReference type="Gene3D" id="3.40.50.1820">
    <property type="entry name" value="alpha/beta hydrolase"/>
    <property type="match status" value="1"/>
</dbReference>
<comment type="caution">
    <text evidence="1">The sequence shown here is derived from an EMBL/GenBank/DDBJ whole genome shotgun (WGS) entry which is preliminary data.</text>
</comment>
<protein>
    <recommendedName>
        <fullName evidence="3">Alpha/beta hydrolase</fullName>
    </recommendedName>
</protein>
<evidence type="ECO:0008006" key="3">
    <source>
        <dbReference type="Google" id="ProtNLM"/>
    </source>
</evidence>
<accession>A0ABQ1KEL5</accession>
<evidence type="ECO:0000313" key="1">
    <source>
        <dbReference type="EMBL" id="GGB94314.1"/>
    </source>
</evidence>
<reference evidence="2" key="1">
    <citation type="journal article" date="2019" name="Int. J. Syst. Evol. Microbiol.">
        <title>The Global Catalogue of Microorganisms (GCM) 10K type strain sequencing project: providing services to taxonomists for standard genome sequencing and annotation.</title>
        <authorList>
            <consortium name="The Broad Institute Genomics Platform"/>
            <consortium name="The Broad Institute Genome Sequencing Center for Infectious Disease"/>
            <person name="Wu L."/>
            <person name="Ma J."/>
        </authorList>
    </citation>
    <scope>NUCLEOTIDE SEQUENCE [LARGE SCALE GENOMIC DNA]</scope>
    <source>
        <strain evidence="2">CGMCC 1.12478</strain>
    </source>
</reference>
<dbReference type="RefSeq" id="WP_188480711.1">
    <property type="nucleotide sequence ID" value="NZ_BMFC01000001.1"/>
</dbReference>
<dbReference type="SUPFAM" id="SSF53474">
    <property type="entry name" value="alpha/beta-Hydrolases"/>
    <property type="match status" value="1"/>
</dbReference>
<evidence type="ECO:0000313" key="2">
    <source>
        <dbReference type="Proteomes" id="UP000645462"/>
    </source>
</evidence>